<protein>
    <submittedName>
        <fullName evidence="10">Homeobox protein HD-10</fullName>
    </submittedName>
</protein>
<feature type="DNA-binding region" description="Homeobox" evidence="6">
    <location>
        <begin position="109"/>
        <end position="168"/>
    </location>
</feature>
<evidence type="ECO:0000256" key="2">
    <source>
        <dbReference type="ARBA" id="ARBA00022473"/>
    </source>
</evidence>
<feature type="region of interest" description="Disordered" evidence="8">
    <location>
        <begin position="482"/>
        <end position="525"/>
    </location>
</feature>
<keyword evidence="11" id="KW-1185">Reference proteome</keyword>
<dbReference type="InterPro" id="IPR009057">
    <property type="entry name" value="Homeodomain-like_sf"/>
</dbReference>
<feature type="region of interest" description="Disordered" evidence="8">
    <location>
        <begin position="158"/>
        <end position="292"/>
    </location>
</feature>
<dbReference type="PANTHER" id="PTHR45793">
    <property type="entry name" value="HOMEOBOX PROTEIN"/>
    <property type="match status" value="1"/>
</dbReference>
<feature type="compositionally biased region" description="Polar residues" evidence="8">
    <location>
        <begin position="264"/>
        <end position="283"/>
    </location>
</feature>
<dbReference type="Gene3D" id="1.10.10.60">
    <property type="entry name" value="Homeodomain-like"/>
    <property type="match status" value="1"/>
</dbReference>
<evidence type="ECO:0000259" key="9">
    <source>
        <dbReference type="PROSITE" id="PS50071"/>
    </source>
</evidence>
<comment type="subcellular location">
    <subcellularLocation>
        <location evidence="1 6 7">Nucleus</location>
    </subcellularLocation>
</comment>
<comment type="caution">
    <text evidence="10">The sequence shown here is derived from an EMBL/GenBank/DDBJ whole genome shotgun (WGS) entry which is preliminary data.</text>
</comment>
<feature type="compositionally biased region" description="Low complexity" evidence="8">
    <location>
        <begin position="50"/>
        <end position="75"/>
    </location>
</feature>
<feature type="compositionally biased region" description="Low complexity" evidence="8">
    <location>
        <begin position="489"/>
        <end position="505"/>
    </location>
</feature>
<dbReference type="GO" id="GO:0005634">
    <property type="term" value="C:nucleus"/>
    <property type="evidence" value="ECO:0007669"/>
    <property type="project" value="UniProtKB-SubCell"/>
</dbReference>
<dbReference type="OMA" id="VPIAKSH"/>
<dbReference type="CDD" id="cd00086">
    <property type="entry name" value="homeodomain"/>
    <property type="match status" value="1"/>
</dbReference>
<dbReference type="PROSITE" id="PS00027">
    <property type="entry name" value="HOMEOBOX_1"/>
    <property type="match status" value="1"/>
</dbReference>
<name>A0A1C7LTG6_GRIFR</name>
<feature type="region of interest" description="Disordered" evidence="8">
    <location>
        <begin position="563"/>
        <end position="622"/>
    </location>
</feature>
<keyword evidence="3 6" id="KW-0238">DNA-binding</keyword>
<dbReference type="GO" id="GO:0000981">
    <property type="term" value="F:DNA-binding transcription factor activity, RNA polymerase II-specific"/>
    <property type="evidence" value="ECO:0007669"/>
    <property type="project" value="InterPro"/>
</dbReference>
<proteinExistence type="predicted"/>
<gene>
    <name evidence="10" type="primary">HD-10_0</name>
    <name evidence="10" type="ORF">A0H81_11858</name>
</gene>
<evidence type="ECO:0000256" key="4">
    <source>
        <dbReference type="ARBA" id="ARBA00023155"/>
    </source>
</evidence>
<feature type="compositionally biased region" description="Polar residues" evidence="8">
    <location>
        <begin position="610"/>
        <end position="621"/>
    </location>
</feature>
<keyword evidence="4 6" id="KW-0371">Homeobox</keyword>
<evidence type="ECO:0000313" key="11">
    <source>
        <dbReference type="Proteomes" id="UP000092993"/>
    </source>
</evidence>
<dbReference type="InterPro" id="IPR017970">
    <property type="entry name" value="Homeobox_CS"/>
</dbReference>
<dbReference type="SMART" id="SM00389">
    <property type="entry name" value="HOX"/>
    <property type="match status" value="1"/>
</dbReference>
<dbReference type="PROSITE" id="PS50071">
    <property type="entry name" value="HOMEOBOX_2"/>
    <property type="match status" value="1"/>
</dbReference>
<dbReference type="Proteomes" id="UP000092993">
    <property type="component" value="Unassembled WGS sequence"/>
</dbReference>
<accession>A0A1C7LTG6</accession>
<sequence>MLPQLSTDPSFRHPSAALYHIHNPHPTNHPHLSHSLPQNAIHHHPFPIPTQSYHQHQAHQHQQTHQQTQTQTQQQPAIDSTTCVPALIPAGMDPSQVDMRNFYPYQPNEVKHRKRTTRAQLKVLESVYKYDTKPNASLRKKLAAELDMTPRGVQVWFQNRRAKTKQQLKKAEAAKRASSPSKLDDTAAPPSPSPDAEADADSPSPDDAASPLPPASDTSPSTSPLPLPSSSDSTASDATAAPGPDDVEHRSDSAPASTRRESLSLWSTASPNIGSSHQPQSTGHLAPRHRPPAYAHTYFGAEQRALQRRGFDPNARRRSVDTNAHRLGAHPYAHLAQVANMGGFPEHEQQLFSPGELDAFLSPGQQRRPSLVQRVTAPFYPQHPQQQQQRRLDITTIPVSVGVSPHTYDLAAPAPVSPLTRATSPPPPAIAQSAFAPRHSFDSGVGLGFAFPGSPVEPLPQYAFALSTRTLSAPVPGPLPSPNFSFGNPGSVGASAPGSGGASPALNARRASAVSDADTEESYAPLSRFGGQRVWARGGGRGVRLGAARELRLGTLSGDVLGMEVGSGSTPHTAHQSLADPHAAGSPPHAIHTPEEQQGGAPPEGDTYPSPASTVSAGSTHTHVHAHIPAAQAHSSSSELAFALHGGTEEPAANAGADEQAAAAAGLL</sequence>
<keyword evidence="2" id="KW-0217">Developmental protein</keyword>
<dbReference type="PANTHER" id="PTHR45793:SF5">
    <property type="entry name" value="HOMEOTIC PROTEIN OCELLILESS"/>
    <property type="match status" value="1"/>
</dbReference>
<organism evidence="10 11">
    <name type="scientific">Grifola frondosa</name>
    <name type="common">Maitake</name>
    <name type="synonym">Polyporus frondosus</name>
    <dbReference type="NCBI Taxonomy" id="5627"/>
    <lineage>
        <taxon>Eukaryota</taxon>
        <taxon>Fungi</taxon>
        <taxon>Dikarya</taxon>
        <taxon>Basidiomycota</taxon>
        <taxon>Agaricomycotina</taxon>
        <taxon>Agaricomycetes</taxon>
        <taxon>Polyporales</taxon>
        <taxon>Grifolaceae</taxon>
        <taxon>Grifola</taxon>
    </lineage>
</organism>
<evidence type="ECO:0000256" key="1">
    <source>
        <dbReference type="ARBA" id="ARBA00004123"/>
    </source>
</evidence>
<dbReference type="SUPFAM" id="SSF46689">
    <property type="entry name" value="Homeodomain-like"/>
    <property type="match status" value="1"/>
</dbReference>
<evidence type="ECO:0000256" key="6">
    <source>
        <dbReference type="PROSITE-ProRule" id="PRU00108"/>
    </source>
</evidence>
<feature type="region of interest" description="Disordered" evidence="8">
    <location>
        <begin position="19"/>
        <end position="75"/>
    </location>
</feature>
<evidence type="ECO:0000256" key="5">
    <source>
        <dbReference type="ARBA" id="ARBA00023242"/>
    </source>
</evidence>
<evidence type="ECO:0000313" key="10">
    <source>
        <dbReference type="EMBL" id="OBZ68043.1"/>
    </source>
</evidence>
<feature type="compositionally biased region" description="Polar residues" evidence="8">
    <location>
        <begin position="567"/>
        <end position="576"/>
    </location>
</feature>
<keyword evidence="5 6" id="KW-0539">Nucleus</keyword>
<feature type="compositionally biased region" description="Basic and acidic residues" evidence="8">
    <location>
        <begin position="246"/>
        <end position="262"/>
    </location>
</feature>
<dbReference type="GO" id="GO:0000978">
    <property type="term" value="F:RNA polymerase II cis-regulatory region sequence-specific DNA binding"/>
    <property type="evidence" value="ECO:0007669"/>
    <property type="project" value="TreeGrafter"/>
</dbReference>
<dbReference type="Pfam" id="PF00046">
    <property type="entry name" value="Homeodomain"/>
    <property type="match status" value="1"/>
</dbReference>
<feature type="compositionally biased region" description="Low complexity" evidence="8">
    <location>
        <begin position="20"/>
        <end position="37"/>
    </location>
</feature>
<dbReference type="EMBL" id="LUGG01000022">
    <property type="protein sequence ID" value="OBZ68043.1"/>
    <property type="molecule type" value="Genomic_DNA"/>
</dbReference>
<evidence type="ECO:0000256" key="7">
    <source>
        <dbReference type="RuleBase" id="RU000682"/>
    </source>
</evidence>
<reference evidence="10 11" key="1">
    <citation type="submission" date="2016-03" db="EMBL/GenBank/DDBJ databases">
        <title>Whole genome sequencing of Grifola frondosa 9006-11.</title>
        <authorList>
            <person name="Min B."/>
            <person name="Park H."/>
            <person name="Kim J.-G."/>
            <person name="Cho H."/>
            <person name="Oh Y.-L."/>
            <person name="Kong W.-S."/>
            <person name="Choi I.-G."/>
        </authorList>
    </citation>
    <scope>NUCLEOTIDE SEQUENCE [LARGE SCALE GENOMIC DNA]</scope>
    <source>
        <strain evidence="10 11">9006-11</strain>
    </source>
</reference>
<dbReference type="OrthoDB" id="6159439at2759"/>
<feature type="compositionally biased region" description="Low complexity" evidence="8">
    <location>
        <begin position="201"/>
        <end position="244"/>
    </location>
</feature>
<evidence type="ECO:0000256" key="8">
    <source>
        <dbReference type="SAM" id="MobiDB-lite"/>
    </source>
</evidence>
<dbReference type="AlphaFoldDB" id="A0A1C7LTG6"/>
<dbReference type="InterPro" id="IPR001356">
    <property type="entry name" value="HD"/>
</dbReference>
<evidence type="ECO:0000256" key="3">
    <source>
        <dbReference type="ARBA" id="ARBA00023125"/>
    </source>
</evidence>
<feature type="domain" description="Homeobox" evidence="9">
    <location>
        <begin position="107"/>
        <end position="167"/>
    </location>
</feature>